<proteinExistence type="predicted"/>
<feature type="region of interest" description="Disordered" evidence="1">
    <location>
        <begin position="1"/>
        <end position="23"/>
    </location>
</feature>
<gene>
    <name evidence="2" type="ORF">ACFSX3_30860</name>
</gene>
<organism evidence="2 3">
    <name type="scientific">Paenibacillus rhizoplanae</name>
    <dbReference type="NCBI Taxonomy" id="1917181"/>
    <lineage>
        <taxon>Bacteria</taxon>
        <taxon>Bacillati</taxon>
        <taxon>Bacillota</taxon>
        <taxon>Bacilli</taxon>
        <taxon>Bacillales</taxon>
        <taxon>Paenibacillaceae</taxon>
        <taxon>Paenibacillus</taxon>
    </lineage>
</organism>
<accession>A0ABW5FH03</accession>
<evidence type="ECO:0000313" key="2">
    <source>
        <dbReference type="EMBL" id="MFD2414253.1"/>
    </source>
</evidence>
<name>A0ABW5FH03_9BACL</name>
<feature type="compositionally biased region" description="Low complexity" evidence="1">
    <location>
        <begin position="1"/>
        <end position="12"/>
    </location>
</feature>
<evidence type="ECO:0000313" key="3">
    <source>
        <dbReference type="Proteomes" id="UP001597448"/>
    </source>
</evidence>
<keyword evidence="3" id="KW-1185">Reference proteome</keyword>
<dbReference type="RefSeq" id="WP_209994266.1">
    <property type="nucleotide sequence ID" value="NZ_JBHSVQ010000001.1"/>
</dbReference>
<protein>
    <submittedName>
        <fullName evidence="2">Uncharacterized protein</fullName>
    </submittedName>
</protein>
<reference evidence="3" key="1">
    <citation type="journal article" date="2019" name="Int. J. Syst. Evol. Microbiol.">
        <title>The Global Catalogue of Microorganisms (GCM) 10K type strain sequencing project: providing services to taxonomists for standard genome sequencing and annotation.</title>
        <authorList>
            <consortium name="The Broad Institute Genomics Platform"/>
            <consortium name="The Broad Institute Genome Sequencing Center for Infectious Disease"/>
            <person name="Wu L."/>
            <person name="Ma J."/>
        </authorList>
    </citation>
    <scope>NUCLEOTIDE SEQUENCE [LARGE SCALE GENOMIC DNA]</scope>
    <source>
        <strain evidence="3">CCM 8725</strain>
    </source>
</reference>
<dbReference type="Proteomes" id="UP001597448">
    <property type="component" value="Unassembled WGS sequence"/>
</dbReference>
<comment type="caution">
    <text evidence="2">The sequence shown here is derived from an EMBL/GenBank/DDBJ whole genome shotgun (WGS) entry which is preliminary data.</text>
</comment>
<dbReference type="EMBL" id="JBHUKY010000096">
    <property type="protein sequence ID" value="MFD2414253.1"/>
    <property type="molecule type" value="Genomic_DNA"/>
</dbReference>
<evidence type="ECO:0000256" key="1">
    <source>
        <dbReference type="SAM" id="MobiDB-lite"/>
    </source>
</evidence>
<sequence>MTNETTNETTNEPVNGEAEAAEKAMTEENWNELLKAVFHNGIVALKMSFSDVEGQVLNLDNYGPVFVFRVKDKDNADYYCGFFLRELAGRFQSGNSPEIWMASFFHELMKTKGGNSMPKPLASEEEAKAAVDNVLVPMCIAAVTEEFAPEQVHAGLAWNEEHGPVFEAGFPAITDGNNVCAIPLHLLLTHMQLNRDPSELLVQGMYKIREEHGLE</sequence>